<dbReference type="CDD" id="cd02209">
    <property type="entry name" value="cupin_XRE_C"/>
    <property type="match status" value="1"/>
</dbReference>
<feature type="domain" description="HTH cro/C1-type" evidence="3">
    <location>
        <begin position="91"/>
        <end position="145"/>
    </location>
</feature>
<name>A0A8B2NLL8_9HYPH</name>
<dbReference type="SUPFAM" id="SSF47413">
    <property type="entry name" value="lambda repressor-like DNA-binding domains"/>
    <property type="match status" value="1"/>
</dbReference>
<keyword evidence="5" id="KW-1185">Reference proteome</keyword>
<dbReference type="Proteomes" id="UP000249590">
    <property type="component" value="Unassembled WGS sequence"/>
</dbReference>
<dbReference type="InterPro" id="IPR050807">
    <property type="entry name" value="TransReg_Diox_bact_type"/>
</dbReference>
<dbReference type="PROSITE" id="PS50943">
    <property type="entry name" value="HTH_CROC1"/>
    <property type="match status" value="1"/>
</dbReference>
<feature type="compositionally biased region" description="Polar residues" evidence="2">
    <location>
        <begin position="9"/>
        <end position="22"/>
    </location>
</feature>
<proteinExistence type="predicted"/>
<evidence type="ECO:0000256" key="1">
    <source>
        <dbReference type="ARBA" id="ARBA00023125"/>
    </source>
</evidence>
<dbReference type="Gene3D" id="2.60.120.10">
    <property type="entry name" value="Jelly Rolls"/>
    <property type="match status" value="1"/>
</dbReference>
<dbReference type="GO" id="GO:0005829">
    <property type="term" value="C:cytosol"/>
    <property type="evidence" value="ECO:0007669"/>
    <property type="project" value="TreeGrafter"/>
</dbReference>
<organism evidence="4 5">
    <name type="scientific">Acuticoccus sediminis</name>
    <dbReference type="NCBI Taxonomy" id="2184697"/>
    <lineage>
        <taxon>Bacteria</taxon>
        <taxon>Pseudomonadati</taxon>
        <taxon>Pseudomonadota</taxon>
        <taxon>Alphaproteobacteria</taxon>
        <taxon>Hyphomicrobiales</taxon>
        <taxon>Amorphaceae</taxon>
        <taxon>Acuticoccus</taxon>
    </lineage>
</organism>
<feature type="region of interest" description="Disordered" evidence="2">
    <location>
        <begin position="1"/>
        <end position="84"/>
    </location>
</feature>
<dbReference type="InterPro" id="IPR011051">
    <property type="entry name" value="RmlC_Cupin_sf"/>
</dbReference>
<dbReference type="InterPro" id="IPR001387">
    <property type="entry name" value="Cro/C1-type_HTH"/>
</dbReference>
<dbReference type="PANTHER" id="PTHR46797">
    <property type="entry name" value="HTH-TYPE TRANSCRIPTIONAL REGULATOR"/>
    <property type="match status" value="1"/>
</dbReference>
<comment type="caution">
    <text evidence="4">The sequence shown here is derived from an EMBL/GenBank/DDBJ whole genome shotgun (WGS) entry which is preliminary data.</text>
</comment>
<protein>
    <recommendedName>
        <fullName evidence="3">HTH cro/C1-type domain-containing protein</fullName>
    </recommendedName>
</protein>
<dbReference type="PANTHER" id="PTHR46797:SF1">
    <property type="entry name" value="METHYLPHOSPHONATE SYNTHASE"/>
    <property type="match status" value="1"/>
</dbReference>
<evidence type="ECO:0000259" key="3">
    <source>
        <dbReference type="PROSITE" id="PS50943"/>
    </source>
</evidence>
<dbReference type="InterPro" id="IPR014710">
    <property type="entry name" value="RmlC-like_jellyroll"/>
</dbReference>
<keyword evidence="1" id="KW-0238">DNA-binding</keyword>
<accession>A0A8B2NLL8</accession>
<dbReference type="Gene3D" id="1.10.260.40">
    <property type="entry name" value="lambda repressor-like DNA-binding domains"/>
    <property type="match status" value="1"/>
</dbReference>
<gene>
    <name evidence="4" type="ORF">DLJ53_25545</name>
</gene>
<dbReference type="Pfam" id="PF01381">
    <property type="entry name" value="HTH_3"/>
    <property type="match status" value="1"/>
</dbReference>
<evidence type="ECO:0000313" key="4">
    <source>
        <dbReference type="EMBL" id="RAH98995.1"/>
    </source>
</evidence>
<sequence>MPRPACRTARSSAPCSLVSTGSLPVAPGYPPRSRAPSGVRPARGTVPHHAEPHFSPKPPPHQPDPMSDAAANTPPATASTAPSAAGLGRAIRAARIERGMSLSQLALAAAVDKGYLSRVERGLKVPSVAVVLRISSALDMSAAQLFGAAENEEAVFLTRAGNRAGLTVEDQEYHIEVLTRAASSTGLEVFLMFPPLEFPEDHKVEHRGDELLYVVRGPVEVRFPDRVVELATGDSAQFRGDLPHQVRRLSEDGCILVVVSGS</sequence>
<dbReference type="AlphaFoldDB" id="A0A8B2NLL8"/>
<feature type="compositionally biased region" description="Low complexity" evidence="2">
    <location>
        <begin position="64"/>
        <end position="84"/>
    </location>
</feature>
<reference evidence="4 5" key="1">
    <citation type="submission" date="2018-05" db="EMBL/GenBank/DDBJ databases">
        <title>Acuticoccus sediminis sp. nov., isolated from deep-sea sediment of Indian Ocean.</title>
        <authorList>
            <person name="Liu X."/>
            <person name="Lai Q."/>
            <person name="Du Y."/>
            <person name="Sun F."/>
            <person name="Zhang X."/>
            <person name="Wang S."/>
            <person name="Shao Z."/>
        </authorList>
    </citation>
    <scope>NUCLEOTIDE SEQUENCE [LARGE SCALE GENOMIC DNA]</scope>
    <source>
        <strain evidence="4 5">PTG4-2</strain>
    </source>
</reference>
<dbReference type="GO" id="GO:0003677">
    <property type="term" value="F:DNA binding"/>
    <property type="evidence" value="ECO:0007669"/>
    <property type="project" value="UniProtKB-KW"/>
</dbReference>
<dbReference type="SMART" id="SM00530">
    <property type="entry name" value="HTH_XRE"/>
    <property type="match status" value="1"/>
</dbReference>
<evidence type="ECO:0000313" key="5">
    <source>
        <dbReference type="Proteomes" id="UP000249590"/>
    </source>
</evidence>
<dbReference type="InterPro" id="IPR010982">
    <property type="entry name" value="Lambda_DNA-bd_dom_sf"/>
</dbReference>
<dbReference type="SUPFAM" id="SSF51182">
    <property type="entry name" value="RmlC-like cupins"/>
    <property type="match status" value="1"/>
</dbReference>
<dbReference type="EMBL" id="QHHQ01000006">
    <property type="protein sequence ID" value="RAH98995.1"/>
    <property type="molecule type" value="Genomic_DNA"/>
</dbReference>
<dbReference type="CDD" id="cd00093">
    <property type="entry name" value="HTH_XRE"/>
    <property type="match status" value="1"/>
</dbReference>
<dbReference type="InterPro" id="IPR013096">
    <property type="entry name" value="Cupin_2"/>
</dbReference>
<dbReference type="GO" id="GO:0003700">
    <property type="term" value="F:DNA-binding transcription factor activity"/>
    <property type="evidence" value="ECO:0007669"/>
    <property type="project" value="TreeGrafter"/>
</dbReference>
<dbReference type="Pfam" id="PF07883">
    <property type="entry name" value="Cupin_2"/>
    <property type="match status" value="1"/>
</dbReference>
<evidence type="ECO:0000256" key="2">
    <source>
        <dbReference type="SAM" id="MobiDB-lite"/>
    </source>
</evidence>